<keyword evidence="2" id="KW-1185">Reference proteome</keyword>
<proteinExistence type="predicted"/>
<accession>A0ABQ9G409</accession>
<comment type="caution">
    <text evidence="1">The sequence shown here is derived from an EMBL/GenBank/DDBJ whole genome shotgun (WGS) entry which is preliminary data.</text>
</comment>
<name>A0ABQ9G409_9NEOP</name>
<gene>
    <name evidence="1" type="ORF">PR048_033275</name>
</gene>
<protein>
    <submittedName>
        <fullName evidence="1">Uncharacterized protein</fullName>
    </submittedName>
</protein>
<evidence type="ECO:0000313" key="2">
    <source>
        <dbReference type="Proteomes" id="UP001159363"/>
    </source>
</evidence>
<organism evidence="1 2">
    <name type="scientific">Dryococelus australis</name>
    <dbReference type="NCBI Taxonomy" id="614101"/>
    <lineage>
        <taxon>Eukaryota</taxon>
        <taxon>Metazoa</taxon>
        <taxon>Ecdysozoa</taxon>
        <taxon>Arthropoda</taxon>
        <taxon>Hexapoda</taxon>
        <taxon>Insecta</taxon>
        <taxon>Pterygota</taxon>
        <taxon>Neoptera</taxon>
        <taxon>Polyneoptera</taxon>
        <taxon>Phasmatodea</taxon>
        <taxon>Verophasmatodea</taxon>
        <taxon>Anareolatae</taxon>
        <taxon>Phasmatidae</taxon>
        <taxon>Eurycanthinae</taxon>
        <taxon>Dryococelus</taxon>
    </lineage>
</organism>
<evidence type="ECO:0000313" key="1">
    <source>
        <dbReference type="EMBL" id="KAJ8865754.1"/>
    </source>
</evidence>
<dbReference type="EMBL" id="JARBHB010000017">
    <property type="protein sequence ID" value="KAJ8865754.1"/>
    <property type="molecule type" value="Genomic_DNA"/>
</dbReference>
<reference evidence="1 2" key="1">
    <citation type="submission" date="2023-02" db="EMBL/GenBank/DDBJ databases">
        <title>LHISI_Scaffold_Assembly.</title>
        <authorList>
            <person name="Stuart O.P."/>
            <person name="Cleave R."/>
            <person name="Magrath M.J.L."/>
            <person name="Mikheyev A.S."/>
        </authorList>
    </citation>
    <scope>NUCLEOTIDE SEQUENCE [LARGE SCALE GENOMIC DNA]</scope>
    <source>
        <strain evidence="1">Daus_M_001</strain>
        <tissue evidence="1">Leg muscle</tissue>
    </source>
</reference>
<sequence>MRPFRLASIGASRLALTRNDSPTRMAHLEEVGGARDEIAMEQRWSEKIGVNGNDPRKPQTPRAPLRFLYYERPGVEQGSPWWEASGLTAQPPRSLIEDEFMKSARRRRVDGATFRLAARRDADCSVPWRVWLPANQMSISSHTLSFKCETTTLELSRQERRFGRLCNTFVIGQHALGNPAPINEHFTNACPNHVQFSQKGRDFHIYVAANGEATPTRVYIVLSLPIGCRLDVKSLPYWANCTCSGHTVVERSFIGAELPGGVSNKDWSKDKLMSDNAIGRAGGTEIEDPWFHKPCSTAFNKHTARITWRRWERGNVYRLEGNGVMHSPCPRIPGSVWTVEMPSYEPKHTILRVDKHTEAKWWDGSLLAGLLAGKWATKALIGQRRSDLLFSKILCDSEYRLARKHLANPITAVCGATANEHKSEDPVCRGLRSLAYSLLPNESAKFSCVEYLAPGLYFLPIGIIFPTVERLDAPSGQHLLACTKMLISAARWLSAFTVKGDDWPSDLREVSNTDPPRDFTSVCSPILCFRYGAAESSYATGWPVCRETGSLDSHNSQGVRKDKIHPDTNSYHRVSRRRFPIGCCLEVESLPFLSELHVIGARGRGASIYWRRVTRGVSNKYWSNDERIAKENGRRRLGQRSPRGVKHRVDQCLETCKFRVFNRRQAKLHNPVCAVAGVVSPFSALSD</sequence>
<dbReference type="Proteomes" id="UP001159363">
    <property type="component" value="Chromosome 16"/>
</dbReference>